<dbReference type="Proteomes" id="UP000729402">
    <property type="component" value="Unassembled WGS sequence"/>
</dbReference>
<dbReference type="OrthoDB" id="25131at2759"/>
<keyword evidence="1" id="KW-0732">Signal</keyword>
<proteinExistence type="predicted"/>
<dbReference type="InterPro" id="IPR038925">
    <property type="entry name" value="At3g17800-like"/>
</dbReference>
<evidence type="ECO:0000313" key="2">
    <source>
        <dbReference type="EMBL" id="KAG8043337.1"/>
    </source>
</evidence>
<protein>
    <submittedName>
        <fullName evidence="2">Uncharacterized protein</fullName>
    </submittedName>
</protein>
<dbReference type="AlphaFoldDB" id="A0A8J5UUL0"/>
<name>A0A8J5UUL0_ZIZPA</name>
<dbReference type="PANTHER" id="PTHR31808:SF2">
    <property type="entry name" value="OS04G0596300 PROTEIN"/>
    <property type="match status" value="1"/>
</dbReference>
<feature type="signal peptide" evidence="1">
    <location>
        <begin position="1"/>
        <end position="20"/>
    </location>
</feature>
<dbReference type="Pfam" id="PF05542">
    <property type="entry name" value="DUF760"/>
    <property type="match status" value="1"/>
</dbReference>
<gene>
    <name evidence="2" type="ORF">GUJ93_ZPchr0458g22266</name>
</gene>
<feature type="chain" id="PRO_5035186130" evidence="1">
    <location>
        <begin position="21"/>
        <end position="370"/>
    </location>
</feature>
<evidence type="ECO:0000313" key="3">
    <source>
        <dbReference type="Proteomes" id="UP000729402"/>
    </source>
</evidence>
<dbReference type="EMBL" id="JAAALK010000953">
    <property type="protein sequence ID" value="KAG8043337.1"/>
    <property type="molecule type" value="Genomic_DNA"/>
</dbReference>
<organism evidence="2 3">
    <name type="scientific">Zizania palustris</name>
    <name type="common">Northern wild rice</name>
    <dbReference type="NCBI Taxonomy" id="103762"/>
    <lineage>
        <taxon>Eukaryota</taxon>
        <taxon>Viridiplantae</taxon>
        <taxon>Streptophyta</taxon>
        <taxon>Embryophyta</taxon>
        <taxon>Tracheophyta</taxon>
        <taxon>Spermatophyta</taxon>
        <taxon>Magnoliopsida</taxon>
        <taxon>Liliopsida</taxon>
        <taxon>Poales</taxon>
        <taxon>Poaceae</taxon>
        <taxon>BOP clade</taxon>
        <taxon>Oryzoideae</taxon>
        <taxon>Oryzeae</taxon>
        <taxon>Zizaniinae</taxon>
        <taxon>Zizania</taxon>
    </lineage>
</organism>
<reference evidence="2" key="2">
    <citation type="submission" date="2021-02" db="EMBL/GenBank/DDBJ databases">
        <authorList>
            <person name="Kimball J.A."/>
            <person name="Haas M.W."/>
            <person name="Macchietto M."/>
            <person name="Kono T."/>
            <person name="Duquette J."/>
            <person name="Shao M."/>
        </authorList>
    </citation>
    <scope>NUCLEOTIDE SEQUENCE</scope>
    <source>
        <tissue evidence="2">Fresh leaf tissue</tissue>
    </source>
</reference>
<keyword evidence="3" id="KW-1185">Reference proteome</keyword>
<sequence>MAAWADAALLLGASPSPAAASSSPRCLARQARVPVDSRTFRRSFPCTSRSKAGFHINSCRARSLKVKAKMDSDDGKTQLAPLIFESPSGQLLVQILQSYPHLLPATVDRQLENLQSEKDAQEKEAARTPQDLLYKRIAEVKEKERQNTLEEIIYCWIMYKFMENDISMTPALSPSGGPVRDISSLPNQEDKLQNIHSPDALEMLYAASIMYGYFLKRVDERFQLERNMKTLPPNPKQQIVLENLKPNPFWDMESLVQITPDGEEIDLDDEESNPNKLRSYVSHLDSDTLQRYATIRSKEAVSLIEKQTQALFGRPDIKVLEDGSVDAKDGQMITITFTELTHLVLEAAAFGSFMWEAESHVESKYHFVNS</sequence>
<evidence type="ECO:0000256" key="1">
    <source>
        <dbReference type="SAM" id="SignalP"/>
    </source>
</evidence>
<reference evidence="2" key="1">
    <citation type="journal article" date="2021" name="bioRxiv">
        <title>Whole Genome Assembly and Annotation of Northern Wild Rice, Zizania palustris L., Supports a Whole Genome Duplication in the Zizania Genus.</title>
        <authorList>
            <person name="Haas M."/>
            <person name="Kono T."/>
            <person name="Macchietto M."/>
            <person name="Millas R."/>
            <person name="McGilp L."/>
            <person name="Shao M."/>
            <person name="Duquette J."/>
            <person name="Hirsch C.N."/>
            <person name="Kimball J."/>
        </authorList>
    </citation>
    <scope>NUCLEOTIDE SEQUENCE</scope>
    <source>
        <tissue evidence="2">Fresh leaf tissue</tissue>
    </source>
</reference>
<accession>A0A8J5UUL0</accession>
<dbReference type="InterPro" id="IPR008479">
    <property type="entry name" value="DUF760"/>
</dbReference>
<comment type="caution">
    <text evidence="2">The sequence shown here is derived from an EMBL/GenBank/DDBJ whole genome shotgun (WGS) entry which is preliminary data.</text>
</comment>
<dbReference type="PANTHER" id="PTHR31808">
    <property type="entry name" value="EXPRESSED PROTEIN"/>
    <property type="match status" value="1"/>
</dbReference>